<evidence type="ECO:0000313" key="3">
    <source>
        <dbReference type="Proteomes" id="UP000005226"/>
    </source>
</evidence>
<accession>A0A674MI01</accession>
<dbReference type="InParanoid" id="A0A674MI01"/>
<dbReference type="InterPro" id="IPR016197">
    <property type="entry name" value="Chromo-like_dom_sf"/>
</dbReference>
<reference evidence="2" key="2">
    <citation type="submission" date="2025-08" db="UniProtKB">
        <authorList>
            <consortium name="Ensembl"/>
        </authorList>
    </citation>
    <scope>IDENTIFICATION</scope>
</reference>
<dbReference type="Ensembl" id="ENSTRUT00000075805.1">
    <property type="protein sequence ID" value="ENSTRUP00000060629.1"/>
    <property type="gene ID" value="ENSTRUG00000031824.1"/>
</dbReference>
<organism evidence="2 3">
    <name type="scientific">Takifugu rubripes</name>
    <name type="common">Japanese pufferfish</name>
    <name type="synonym">Fugu rubripes</name>
    <dbReference type="NCBI Taxonomy" id="31033"/>
    <lineage>
        <taxon>Eukaryota</taxon>
        <taxon>Metazoa</taxon>
        <taxon>Chordata</taxon>
        <taxon>Craniata</taxon>
        <taxon>Vertebrata</taxon>
        <taxon>Euteleostomi</taxon>
        <taxon>Actinopterygii</taxon>
        <taxon>Neopterygii</taxon>
        <taxon>Teleostei</taxon>
        <taxon>Neoteleostei</taxon>
        <taxon>Acanthomorphata</taxon>
        <taxon>Eupercaria</taxon>
        <taxon>Tetraodontiformes</taxon>
        <taxon>Tetradontoidea</taxon>
        <taxon>Tetraodontidae</taxon>
        <taxon>Takifugu</taxon>
    </lineage>
</organism>
<reference evidence="2 3" key="1">
    <citation type="journal article" date="2011" name="Genome Biol. Evol.">
        <title>Integration of the genetic map and genome assembly of fugu facilitates insights into distinct features of genome evolution in teleosts and mammals.</title>
        <authorList>
            <person name="Kai W."/>
            <person name="Kikuchi K."/>
            <person name="Tohari S."/>
            <person name="Chew A.K."/>
            <person name="Tay A."/>
            <person name="Fujiwara A."/>
            <person name="Hosoya S."/>
            <person name="Suetake H."/>
            <person name="Naruse K."/>
            <person name="Brenner S."/>
            <person name="Suzuki Y."/>
            <person name="Venkatesh B."/>
        </authorList>
    </citation>
    <scope>NUCLEOTIDE SEQUENCE [LARGE SCALE GENOMIC DNA]</scope>
</reference>
<dbReference type="Gene3D" id="2.40.50.40">
    <property type="match status" value="1"/>
</dbReference>
<evidence type="ECO:0000256" key="1">
    <source>
        <dbReference type="SAM" id="MobiDB-lite"/>
    </source>
</evidence>
<dbReference type="AlphaFoldDB" id="A0A674MI01"/>
<name>A0A674MI01_TAKRU</name>
<evidence type="ECO:0000313" key="2">
    <source>
        <dbReference type="Ensembl" id="ENSTRUP00000060629.1"/>
    </source>
</evidence>
<evidence type="ECO:0008006" key="4">
    <source>
        <dbReference type="Google" id="ProtNLM"/>
    </source>
</evidence>
<proteinExistence type="predicted"/>
<feature type="region of interest" description="Disordered" evidence="1">
    <location>
        <begin position="53"/>
        <end position="95"/>
    </location>
</feature>
<dbReference type="SUPFAM" id="SSF54160">
    <property type="entry name" value="Chromo domain-like"/>
    <property type="match status" value="1"/>
</dbReference>
<reference evidence="2" key="3">
    <citation type="submission" date="2025-09" db="UniProtKB">
        <authorList>
            <consortium name="Ensembl"/>
        </authorList>
    </citation>
    <scope>IDENTIFICATION</scope>
</reference>
<dbReference type="CDD" id="cd00024">
    <property type="entry name" value="CD_CSD"/>
    <property type="match status" value="1"/>
</dbReference>
<protein>
    <recommendedName>
        <fullName evidence="4">Chromo domain-containing protein</fullName>
    </recommendedName>
</protein>
<dbReference type="Proteomes" id="UP000005226">
    <property type="component" value="Chromosome 11"/>
</dbReference>
<sequence>QELETVLRWRGIQYLVDWEGYSPEDRLWVPARHILDSSLTRDHLSLSSQATGNPAGALLGKWLAPPGGRARSLLSTSPPPDPHHRPSSVQTSSDAALHSTLRLTYRPGLSIQSFYREEVWEIHPWSLPNLPRH</sequence>
<keyword evidence="3" id="KW-1185">Reference proteome</keyword>